<evidence type="ECO:0000259" key="16">
    <source>
        <dbReference type="PROSITE" id="PS50011"/>
    </source>
</evidence>
<keyword evidence="12" id="KW-0325">Glycoprotein</keyword>
<evidence type="ECO:0000313" key="19">
    <source>
        <dbReference type="EMBL" id="KAK8572482.1"/>
    </source>
</evidence>
<keyword evidence="7 13" id="KW-0418">Kinase</keyword>
<keyword evidence="5 15" id="KW-0732">Signal</keyword>
<dbReference type="InterPro" id="IPR000858">
    <property type="entry name" value="S_locus_glycoprot_dom"/>
</dbReference>
<evidence type="ECO:0000313" key="20">
    <source>
        <dbReference type="Proteomes" id="UP001472677"/>
    </source>
</evidence>
<evidence type="ECO:0000256" key="4">
    <source>
        <dbReference type="ARBA" id="ARBA00022692"/>
    </source>
</evidence>
<dbReference type="InterPro" id="IPR008271">
    <property type="entry name" value="Ser/Thr_kinase_AS"/>
</dbReference>
<dbReference type="CDD" id="cd00028">
    <property type="entry name" value="B_lectin"/>
    <property type="match status" value="1"/>
</dbReference>
<feature type="binding site" evidence="14">
    <location>
        <position position="549"/>
    </location>
    <ligand>
        <name>ATP</name>
        <dbReference type="ChEBI" id="CHEBI:30616"/>
    </ligand>
</feature>
<comment type="caution">
    <text evidence="19">The sequence shown here is derived from an EMBL/GenBank/DDBJ whole genome shotgun (WGS) entry which is preliminary data.</text>
</comment>
<comment type="similarity">
    <text evidence="13">Belongs to the protein kinase superfamily. Ser/Thr protein kinase family.</text>
</comment>
<dbReference type="Pfam" id="PF00954">
    <property type="entry name" value="S_locus_glycop"/>
    <property type="match status" value="1"/>
</dbReference>
<dbReference type="PIRSF" id="PIRSF000641">
    <property type="entry name" value="SRK"/>
    <property type="match status" value="1"/>
</dbReference>
<dbReference type="Pfam" id="PF00069">
    <property type="entry name" value="Pkinase"/>
    <property type="match status" value="1"/>
</dbReference>
<evidence type="ECO:0000259" key="17">
    <source>
        <dbReference type="PROSITE" id="PS50927"/>
    </source>
</evidence>
<dbReference type="PROSITE" id="PS50927">
    <property type="entry name" value="BULB_LECTIN"/>
    <property type="match status" value="1"/>
</dbReference>
<dbReference type="Proteomes" id="UP001472677">
    <property type="component" value="Unassembled WGS sequence"/>
</dbReference>
<keyword evidence="2 13" id="KW-0723">Serine/threonine-protein kinase</keyword>
<feature type="domain" description="Protein kinase" evidence="16">
    <location>
        <begin position="521"/>
        <end position="804"/>
    </location>
</feature>
<dbReference type="PROSITE" id="PS00108">
    <property type="entry name" value="PROTEIN_KINASE_ST"/>
    <property type="match status" value="1"/>
</dbReference>
<dbReference type="SMART" id="SM00220">
    <property type="entry name" value="S_TKc"/>
    <property type="match status" value="1"/>
</dbReference>
<name>A0ABR2F626_9ROSI</name>
<dbReference type="InterPro" id="IPR036426">
    <property type="entry name" value="Bulb-type_lectin_dom_sf"/>
</dbReference>
<keyword evidence="6 13" id="KW-0547">Nucleotide-binding</keyword>
<dbReference type="EC" id="2.7.11.1" evidence="13"/>
<dbReference type="SUPFAM" id="SSF56112">
    <property type="entry name" value="Protein kinase-like (PK-like)"/>
    <property type="match status" value="1"/>
</dbReference>
<comment type="catalytic activity">
    <reaction evidence="13">
        <text>L-seryl-[protein] + ATP = O-phospho-L-seryl-[protein] + ADP + H(+)</text>
        <dbReference type="Rhea" id="RHEA:17989"/>
        <dbReference type="Rhea" id="RHEA-COMP:9863"/>
        <dbReference type="Rhea" id="RHEA-COMP:11604"/>
        <dbReference type="ChEBI" id="CHEBI:15378"/>
        <dbReference type="ChEBI" id="CHEBI:29999"/>
        <dbReference type="ChEBI" id="CHEBI:30616"/>
        <dbReference type="ChEBI" id="CHEBI:83421"/>
        <dbReference type="ChEBI" id="CHEBI:456216"/>
        <dbReference type="EC" id="2.7.11.1"/>
    </reaction>
</comment>
<keyword evidence="3 13" id="KW-0808">Transferase</keyword>
<evidence type="ECO:0000256" key="14">
    <source>
        <dbReference type="PROSITE-ProRule" id="PRU10141"/>
    </source>
</evidence>
<dbReference type="Gene3D" id="2.90.10.10">
    <property type="entry name" value="Bulb-type lectin domain"/>
    <property type="match status" value="2"/>
</dbReference>
<evidence type="ECO:0000256" key="13">
    <source>
        <dbReference type="PIRNR" id="PIRNR000641"/>
    </source>
</evidence>
<dbReference type="InterPro" id="IPR000719">
    <property type="entry name" value="Prot_kinase_dom"/>
</dbReference>
<dbReference type="SMART" id="SM00473">
    <property type="entry name" value="PAN_AP"/>
    <property type="match status" value="1"/>
</dbReference>
<evidence type="ECO:0000259" key="18">
    <source>
        <dbReference type="PROSITE" id="PS50948"/>
    </source>
</evidence>
<keyword evidence="8 13" id="KW-0067">ATP-binding</keyword>
<evidence type="ECO:0000256" key="9">
    <source>
        <dbReference type="ARBA" id="ARBA00022989"/>
    </source>
</evidence>
<comment type="catalytic activity">
    <reaction evidence="13">
        <text>L-threonyl-[protein] + ATP = O-phospho-L-threonyl-[protein] + ADP + H(+)</text>
        <dbReference type="Rhea" id="RHEA:46608"/>
        <dbReference type="Rhea" id="RHEA-COMP:11060"/>
        <dbReference type="Rhea" id="RHEA-COMP:11605"/>
        <dbReference type="ChEBI" id="CHEBI:15378"/>
        <dbReference type="ChEBI" id="CHEBI:30013"/>
        <dbReference type="ChEBI" id="CHEBI:30616"/>
        <dbReference type="ChEBI" id="CHEBI:61977"/>
        <dbReference type="ChEBI" id="CHEBI:456216"/>
        <dbReference type="EC" id="2.7.11.1"/>
    </reaction>
</comment>
<dbReference type="InterPro" id="IPR024171">
    <property type="entry name" value="SRK-like_kinase"/>
</dbReference>
<dbReference type="PROSITE" id="PS50948">
    <property type="entry name" value="PAN"/>
    <property type="match status" value="1"/>
</dbReference>
<reference evidence="19 20" key="1">
    <citation type="journal article" date="2024" name="G3 (Bethesda)">
        <title>Genome assembly of Hibiscus sabdariffa L. provides insights into metabolisms of medicinal natural products.</title>
        <authorList>
            <person name="Kim T."/>
        </authorList>
    </citation>
    <scope>NUCLEOTIDE SEQUENCE [LARGE SCALE GENOMIC DNA]</scope>
    <source>
        <strain evidence="19">TK-2024</strain>
        <tissue evidence="19">Old leaves</tissue>
    </source>
</reference>
<dbReference type="SUPFAM" id="SSF51110">
    <property type="entry name" value="alpha-D-mannose-specific plant lectins"/>
    <property type="match status" value="1"/>
</dbReference>
<keyword evidence="20" id="KW-1185">Reference proteome</keyword>
<dbReference type="Gene3D" id="3.30.200.20">
    <property type="entry name" value="Phosphorylase Kinase, domain 1"/>
    <property type="match status" value="1"/>
</dbReference>
<dbReference type="InterPro" id="IPR017441">
    <property type="entry name" value="Protein_kinase_ATP_BS"/>
</dbReference>
<organism evidence="19 20">
    <name type="scientific">Hibiscus sabdariffa</name>
    <name type="common">roselle</name>
    <dbReference type="NCBI Taxonomy" id="183260"/>
    <lineage>
        <taxon>Eukaryota</taxon>
        <taxon>Viridiplantae</taxon>
        <taxon>Streptophyta</taxon>
        <taxon>Embryophyta</taxon>
        <taxon>Tracheophyta</taxon>
        <taxon>Spermatophyta</taxon>
        <taxon>Magnoliopsida</taxon>
        <taxon>eudicotyledons</taxon>
        <taxon>Gunneridae</taxon>
        <taxon>Pentapetalae</taxon>
        <taxon>rosids</taxon>
        <taxon>malvids</taxon>
        <taxon>Malvales</taxon>
        <taxon>Malvaceae</taxon>
        <taxon>Malvoideae</taxon>
        <taxon>Hibiscus</taxon>
    </lineage>
</organism>
<feature type="domain" description="Apple" evidence="18">
    <location>
        <begin position="338"/>
        <end position="421"/>
    </location>
</feature>
<evidence type="ECO:0000256" key="5">
    <source>
        <dbReference type="ARBA" id="ARBA00022729"/>
    </source>
</evidence>
<dbReference type="CDD" id="cd14066">
    <property type="entry name" value="STKc_IRAK"/>
    <property type="match status" value="1"/>
</dbReference>
<dbReference type="InterPro" id="IPR001480">
    <property type="entry name" value="Bulb-type_lectin_dom"/>
</dbReference>
<dbReference type="Gene3D" id="1.10.510.10">
    <property type="entry name" value="Transferase(Phosphotransferase) domain 1"/>
    <property type="match status" value="1"/>
</dbReference>
<dbReference type="InterPro" id="IPR003609">
    <property type="entry name" value="Pan_app"/>
</dbReference>
<dbReference type="PANTHER" id="PTHR47974:SF3">
    <property type="entry name" value="RECEPTOR-LIKE SERINE_THREONINE-PROTEIN KINASE"/>
    <property type="match status" value="1"/>
</dbReference>
<proteinExistence type="inferred from homology"/>
<evidence type="ECO:0000256" key="12">
    <source>
        <dbReference type="ARBA" id="ARBA00023180"/>
    </source>
</evidence>
<accession>A0ABR2F626</accession>
<dbReference type="SMART" id="SM00108">
    <property type="entry name" value="B_lectin"/>
    <property type="match status" value="1"/>
</dbReference>
<evidence type="ECO:0000256" key="11">
    <source>
        <dbReference type="ARBA" id="ARBA00023157"/>
    </source>
</evidence>
<evidence type="ECO:0000256" key="8">
    <source>
        <dbReference type="ARBA" id="ARBA00022840"/>
    </source>
</evidence>
<evidence type="ECO:0000256" key="7">
    <source>
        <dbReference type="ARBA" id="ARBA00022777"/>
    </source>
</evidence>
<feature type="chain" id="PRO_5046973494" description="Receptor-like serine/threonine-protein kinase" evidence="15">
    <location>
        <begin position="22"/>
        <end position="804"/>
    </location>
</feature>
<dbReference type="InterPro" id="IPR011009">
    <property type="entry name" value="Kinase-like_dom_sf"/>
</dbReference>
<dbReference type="CDD" id="cd00053">
    <property type="entry name" value="EGF"/>
    <property type="match status" value="1"/>
</dbReference>
<evidence type="ECO:0000256" key="6">
    <source>
        <dbReference type="ARBA" id="ARBA00022741"/>
    </source>
</evidence>
<protein>
    <recommendedName>
        <fullName evidence="13">Receptor-like serine/threonine-protein kinase</fullName>
        <ecNumber evidence="13">2.7.11.1</ecNumber>
    </recommendedName>
</protein>
<evidence type="ECO:0000256" key="3">
    <source>
        <dbReference type="ARBA" id="ARBA00022679"/>
    </source>
</evidence>
<dbReference type="PANTHER" id="PTHR47974">
    <property type="entry name" value="OS07G0415500 PROTEIN"/>
    <property type="match status" value="1"/>
</dbReference>
<dbReference type="EMBL" id="JBBPBM010000008">
    <property type="protein sequence ID" value="KAK8572482.1"/>
    <property type="molecule type" value="Genomic_DNA"/>
</dbReference>
<dbReference type="Pfam" id="PF01453">
    <property type="entry name" value="B_lectin"/>
    <property type="match status" value="1"/>
</dbReference>
<keyword evidence="11" id="KW-1015">Disulfide bond</keyword>
<feature type="signal peptide" evidence="15">
    <location>
        <begin position="1"/>
        <end position="21"/>
    </location>
</feature>
<evidence type="ECO:0000256" key="1">
    <source>
        <dbReference type="ARBA" id="ARBA00004167"/>
    </source>
</evidence>
<evidence type="ECO:0000256" key="2">
    <source>
        <dbReference type="ARBA" id="ARBA00022527"/>
    </source>
</evidence>
<keyword evidence="10" id="KW-0472">Membrane</keyword>
<evidence type="ECO:0000256" key="15">
    <source>
        <dbReference type="SAM" id="SignalP"/>
    </source>
</evidence>
<dbReference type="CDD" id="cd01098">
    <property type="entry name" value="PAN_AP_plant"/>
    <property type="match status" value="1"/>
</dbReference>
<comment type="subcellular location">
    <subcellularLocation>
        <location evidence="1">Membrane</location>
        <topology evidence="1">Single-pass membrane protein</topology>
    </subcellularLocation>
</comment>
<dbReference type="PROSITE" id="PS50011">
    <property type="entry name" value="PROTEIN_KINASE_DOM"/>
    <property type="match status" value="1"/>
</dbReference>
<dbReference type="PROSITE" id="PS00107">
    <property type="entry name" value="PROTEIN_KINASE_ATP"/>
    <property type="match status" value="1"/>
</dbReference>
<feature type="domain" description="Bulb-type lectin" evidence="17">
    <location>
        <begin position="28"/>
        <end position="153"/>
    </location>
</feature>
<keyword evidence="4" id="KW-0812">Transmembrane</keyword>
<evidence type="ECO:0000256" key="10">
    <source>
        <dbReference type="ARBA" id="ARBA00023136"/>
    </source>
</evidence>
<sequence>MATPSMLLVSLLAFFCSPLLSSSSSDGLWAGSSLSVEKTGDVLTSSGGIFSAGFHPVGVNAYSFAIWFNTPSCRAVANNCTIVWMANRDEPVNGRRTRLCLLKSGNLVLKDAGQIHVWETKTVSKSVTNLTLDDGGNLILRDLQGHILWQSYHSPTDTLLPLQPFNENSKLISSRSQGNYSSGYFQLYFSADNVLCLMYKGPEYSSVYWPSPARLRWEAGRSTYNNSKIAVLDSLGNFSSTDNFSFLSADYGSKVSRMLKMDFDGNIRLYSLKEDGESWVVSWQAFPQPCKVHGCCGPNSVCIYTPNLGRKCYCIPGYKMKNHSDWSLGCEPEFHLSCNQTEQVGFLKLRHVEFYGYDFGMYPNVNLKDCAKMCWQMCDCKGFQFRFGKAHQSAGLYCYLKSQLLNGQRPNFGGDFYLKVPKAIVTFYSSTTVEDSKLQCSNEVQTLEPMYSTSSKRRENDPLDFARWAACAAGGIEFLAIFLVWCFMIRTHGDSSAKASHLLATTGFRNFTYAELKKATNSFSQEIGRGAGGMVFKATLSDGRVAAIKRLVDAYQGEAEFLAEVNTIGKLNHMNLITMWGYCAEGKHRLLVYEYMEHGSLAENLSFKALDWKKRLDIAVGTARGLAYLHEECLEWVLHCDIKPHNILIDSNFQPKVSDFGLSWMLNRGDVKHSQVSRIRGTRGYMAPEWVSNLPITSKVDVYSYGVVLLELVTGRSPGMGFPGTDDGSPKEQTLVVWVREQMASARETETWKHEMIDPKLEGIYDEAEMLNLVSVALQCVAEDKDARPTMGEVVEMLIRSESH</sequence>
<keyword evidence="9" id="KW-1133">Transmembrane helix</keyword>
<gene>
    <name evidence="19" type="ORF">V6N12_028535</name>
</gene>